<evidence type="ECO:0000256" key="1">
    <source>
        <dbReference type="ARBA" id="ARBA00022692"/>
    </source>
</evidence>
<evidence type="ECO:0000256" key="3">
    <source>
        <dbReference type="ARBA" id="ARBA00023136"/>
    </source>
</evidence>
<gene>
    <name evidence="6" type="ORF">Y5W_02288</name>
</gene>
<sequence length="387" mass="40249">MTRDSSLPSPIRLVVMAGSATLVGIGLGRFAYAALLPGVIKAGWLSEADAGYVGAANLLGYLVGAVLAGRAGQWLGPGRVIRVSALLVAVGFAASAWPAPVWWFSLWRFVAGVTGAFLMVLAPSLIAQQLPLAMRKRGSTWIFAGVGLGVLFSATLVPLLIDSGLERAWLGLALVCLPPLWLLWRQWPPMPTGEGGEAGPGQGAGLLLVAVYLAYLMDAIGFVPHTVFWVDYLERQRDFTTWASAVQWGVFAVGAISGPFLAGAAARHLGWHRTLIGALTIKGGAVLLPVTVGGVAAVTLSSYLVGAMIPAMVSSVMGRTAELVPPRLATRTWGHATALFAVGQAGAAYAMAALYAHQAGPLIFRIGGATLLAAALLLLVSGLLARR</sequence>
<feature type="transmembrane region" description="Helical" evidence="4">
    <location>
        <begin position="245"/>
        <end position="266"/>
    </location>
</feature>
<evidence type="ECO:0000256" key="2">
    <source>
        <dbReference type="ARBA" id="ARBA00022989"/>
    </source>
</evidence>
<dbReference type="RefSeq" id="WP_194297905.1">
    <property type="nucleotide sequence ID" value="NZ_ARXX01000034.1"/>
</dbReference>
<comment type="caution">
    <text evidence="6">The sequence shown here is derived from an EMBL/GenBank/DDBJ whole genome shotgun (WGS) entry which is preliminary data.</text>
</comment>
<dbReference type="PANTHER" id="PTHR23537">
    <property type="match status" value="1"/>
</dbReference>
<proteinExistence type="predicted"/>
<feature type="transmembrane region" description="Helical" evidence="4">
    <location>
        <begin position="205"/>
        <end position="225"/>
    </location>
</feature>
<evidence type="ECO:0000259" key="5">
    <source>
        <dbReference type="PROSITE" id="PS50850"/>
    </source>
</evidence>
<organism evidence="6 7">
    <name type="scientific">Alloalcanivorax profundimaris</name>
    <dbReference type="NCBI Taxonomy" id="2735259"/>
    <lineage>
        <taxon>Bacteria</taxon>
        <taxon>Pseudomonadati</taxon>
        <taxon>Pseudomonadota</taxon>
        <taxon>Gammaproteobacteria</taxon>
        <taxon>Oceanospirillales</taxon>
        <taxon>Alcanivoracaceae</taxon>
        <taxon>Alloalcanivorax</taxon>
    </lineage>
</organism>
<dbReference type="Proteomes" id="UP000662703">
    <property type="component" value="Unassembled WGS sequence"/>
</dbReference>
<feature type="transmembrane region" description="Helical" evidence="4">
    <location>
        <begin position="106"/>
        <end position="127"/>
    </location>
</feature>
<feature type="transmembrane region" description="Helical" evidence="4">
    <location>
        <begin position="139"/>
        <end position="161"/>
    </location>
</feature>
<evidence type="ECO:0000313" key="6">
    <source>
        <dbReference type="EMBL" id="MBF5056994.1"/>
    </source>
</evidence>
<dbReference type="EMBL" id="ARXX01000034">
    <property type="protein sequence ID" value="MBF5056994.1"/>
    <property type="molecule type" value="Genomic_DNA"/>
</dbReference>
<dbReference type="PROSITE" id="PS50850">
    <property type="entry name" value="MFS"/>
    <property type="match status" value="1"/>
</dbReference>
<feature type="transmembrane region" description="Helical" evidence="4">
    <location>
        <begin position="12"/>
        <end position="35"/>
    </location>
</feature>
<dbReference type="InterPro" id="IPR020846">
    <property type="entry name" value="MFS_dom"/>
</dbReference>
<protein>
    <submittedName>
        <fullName evidence="6">Major facilitator superfamily protein</fullName>
    </submittedName>
</protein>
<feature type="transmembrane region" description="Helical" evidence="4">
    <location>
        <begin position="362"/>
        <end position="385"/>
    </location>
</feature>
<evidence type="ECO:0000256" key="4">
    <source>
        <dbReference type="SAM" id="Phobius"/>
    </source>
</evidence>
<dbReference type="InterPro" id="IPR036259">
    <property type="entry name" value="MFS_trans_sf"/>
</dbReference>
<reference evidence="6 7" key="1">
    <citation type="submission" date="2012-09" db="EMBL/GenBank/DDBJ databases">
        <title>Genome Sequence of alkane-degrading Bacterium Alcanivorax sp. 521-1.</title>
        <authorList>
            <person name="Lai Q."/>
            <person name="Shao Z."/>
        </authorList>
    </citation>
    <scope>NUCLEOTIDE SEQUENCE [LARGE SCALE GENOMIC DNA]</scope>
    <source>
        <strain evidence="6 7">521-1</strain>
    </source>
</reference>
<feature type="transmembrane region" description="Helical" evidence="4">
    <location>
        <begin position="286"/>
        <end position="313"/>
    </location>
</feature>
<dbReference type="SUPFAM" id="SSF103473">
    <property type="entry name" value="MFS general substrate transporter"/>
    <property type="match status" value="1"/>
</dbReference>
<feature type="transmembrane region" description="Helical" evidence="4">
    <location>
        <begin position="80"/>
        <end position="100"/>
    </location>
</feature>
<feature type="transmembrane region" description="Helical" evidence="4">
    <location>
        <begin position="167"/>
        <end position="184"/>
    </location>
</feature>
<accession>A0ABS0ASR4</accession>
<dbReference type="InterPro" id="IPR010645">
    <property type="entry name" value="MFS_4"/>
</dbReference>
<keyword evidence="1 4" id="KW-0812">Transmembrane</keyword>
<evidence type="ECO:0000313" key="7">
    <source>
        <dbReference type="Proteomes" id="UP000662703"/>
    </source>
</evidence>
<feature type="transmembrane region" description="Helical" evidence="4">
    <location>
        <begin position="333"/>
        <end position="355"/>
    </location>
</feature>
<keyword evidence="2 4" id="KW-1133">Transmembrane helix</keyword>
<feature type="domain" description="Major facilitator superfamily (MFS) profile" evidence="5">
    <location>
        <begin position="12"/>
        <end position="387"/>
    </location>
</feature>
<name>A0ABS0ASR4_9GAMM</name>
<feature type="transmembrane region" description="Helical" evidence="4">
    <location>
        <begin position="50"/>
        <end position="68"/>
    </location>
</feature>
<keyword evidence="3 4" id="KW-0472">Membrane</keyword>
<keyword evidence="7" id="KW-1185">Reference proteome</keyword>
<dbReference type="Gene3D" id="1.20.1250.20">
    <property type="entry name" value="MFS general substrate transporter like domains"/>
    <property type="match status" value="2"/>
</dbReference>
<dbReference type="Pfam" id="PF06779">
    <property type="entry name" value="MFS_4"/>
    <property type="match status" value="1"/>
</dbReference>
<dbReference type="PANTHER" id="PTHR23537:SF1">
    <property type="entry name" value="SUGAR TRANSPORTER"/>
    <property type="match status" value="1"/>
</dbReference>